<dbReference type="Proteomes" id="UP000218172">
    <property type="component" value="Unassembled WGS sequence"/>
</dbReference>
<keyword evidence="1" id="KW-0472">Membrane</keyword>
<dbReference type="AlphaFoldDB" id="A0A2A4MQC7"/>
<proteinExistence type="predicted"/>
<feature type="transmembrane region" description="Helical" evidence="1">
    <location>
        <begin position="35"/>
        <end position="55"/>
    </location>
</feature>
<accession>A0A2A4MQC7</accession>
<sequence>MTKKTNTSNEKRNAIVFLVIGLMFITLGVGTGGSWLFILSGALFITSALSSWYSANKSVKKNNNDS</sequence>
<evidence type="ECO:0000313" key="3">
    <source>
        <dbReference type="Proteomes" id="UP000218172"/>
    </source>
</evidence>
<gene>
    <name evidence="2" type="ORF">COC19_03635</name>
</gene>
<name>A0A2A4MQC7_9GAMM</name>
<organism evidence="2 3">
    <name type="scientific">SAR86 cluster bacterium</name>
    <dbReference type="NCBI Taxonomy" id="2030880"/>
    <lineage>
        <taxon>Bacteria</taxon>
        <taxon>Pseudomonadati</taxon>
        <taxon>Pseudomonadota</taxon>
        <taxon>Gammaproteobacteria</taxon>
        <taxon>SAR86 cluster</taxon>
    </lineage>
</organism>
<evidence type="ECO:0000256" key="1">
    <source>
        <dbReference type="SAM" id="Phobius"/>
    </source>
</evidence>
<feature type="transmembrane region" description="Helical" evidence="1">
    <location>
        <begin position="12"/>
        <end position="29"/>
    </location>
</feature>
<dbReference type="EMBL" id="NVQR01000050">
    <property type="protein sequence ID" value="PCH61947.1"/>
    <property type="molecule type" value="Genomic_DNA"/>
</dbReference>
<keyword evidence="1" id="KW-0812">Transmembrane</keyword>
<evidence type="ECO:0000313" key="2">
    <source>
        <dbReference type="EMBL" id="PCH61947.1"/>
    </source>
</evidence>
<keyword evidence="1" id="KW-1133">Transmembrane helix</keyword>
<comment type="caution">
    <text evidence="2">The sequence shown here is derived from an EMBL/GenBank/DDBJ whole genome shotgun (WGS) entry which is preliminary data.</text>
</comment>
<protein>
    <submittedName>
        <fullName evidence="2">Uncharacterized protein</fullName>
    </submittedName>
</protein>
<reference evidence="3" key="1">
    <citation type="submission" date="2017-08" db="EMBL/GenBank/DDBJ databases">
        <title>A dynamic microbial community with high functional redundancy inhabits the cold, oxic subseafloor aquifer.</title>
        <authorList>
            <person name="Tully B.J."/>
            <person name="Wheat C.G."/>
            <person name="Glazer B.T."/>
            <person name="Huber J.A."/>
        </authorList>
    </citation>
    <scope>NUCLEOTIDE SEQUENCE [LARGE SCALE GENOMIC DNA]</scope>
</reference>